<evidence type="ECO:0000256" key="4">
    <source>
        <dbReference type="SAM" id="MobiDB-lite"/>
    </source>
</evidence>
<keyword evidence="7" id="KW-1185">Reference proteome</keyword>
<evidence type="ECO:0000313" key="6">
    <source>
        <dbReference type="EMBL" id="ODQ44335.1"/>
    </source>
</evidence>
<name>A0A1E3NDX1_9ASCO</name>
<evidence type="ECO:0000256" key="2">
    <source>
        <dbReference type="ARBA" id="ARBA00022664"/>
    </source>
</evidence>
<evidence type="ECO:0000313" key="7">
    <source>
        <dbReference type="Proteomes" id="UP000094455"/>
    </source>
</evidence>
<evidence type="ECO:0000259" key="5">
    <source>
        <dbReference type="Pfam" id="PF11935"/>
    </source>
</evidence>
<dbReference type="InterPro" id="IPR032460">
    <property type="entry name" value="Symplekin/Pta1_N"/>
</dbReference>
<accession>A0A1E3NDX1</accession>
<dbReference type="Pfam" id="PF11935">
    <property type="entry name" value="SYMPK_PTA1_N"/>
    <property type="match status" value="1"/>
</dbReference>
<protein>
    <recommendedName>
        <fullName evidence="5">Symplekin/Pta1 N-terminal domain-containing protein</fullName>
    </recommendedName>
</protein>
<sequence>MSSVPSSTLTQTSAAAANGSNAAAVKSSDEDQNLKFQLKQIEEAAKLAFENNDYFVQILDTIVAISLAQPLNNTKLQIKCLNFIHKSFVSKQISSFDLRVQNCLKLVDMLSKFIINSEVAINLEKISYNLIQKSIEIFASVYGLMFLQLTRFPDSQSWSKISKLKDFLISKWPSAYPLLPLNKETDLTRSTGCKIALAKLLGKVIQTQLPCPPNSINPKNDLSAVTDDNMDISISLVNKNHPFLYSSSLNTQGQMLIDYILNLLNNDALLPTSFFSTLIAILMSLFKTRPNFTSSKILGFILAYESQFKNPPKFETDKLKVRLTRRFNDRIDRILMSMLLNRGFIDKDPPLKSRFANKLSYMVEKSNKQKKRSILSDENDIEDEHRSEDENSQKLKRRKLDTEKSIDFFDESRIAKEETYKGIYTLINPKDELANFDISAIPSEFINNIVILGLSKTDTNKLNAGLEIISSRYLDLYNRFQLREQQQQSANNSSDNKLNAQDKQQNKNNEEDDLYDPSSGVVKKEENGNDPDKKDEEFDFELESKNFELPLPKILDPDEKQDQIKLIVDNFIKTSSAKFGNDKDSEANKTDTQELKKVAISRWKRNSWIKLLSRLATRGTKLNPEISNYIRDSLFNYFKEDIKGRIDGVIEWLNEEYYDEFIVSKDESKDMSSSNYMKYTGLVLDYLIPFLEPSDRNIFIRLLSELPYLDLSLISKLRSVCTDPVRSKIGFQPLLYLIMFRPPVFDDCINFLSDLYNYAVERNNGQLQNECLGYLKKYKPTIIPSLEKPPQDNAVTADTS</sequence>
<dbReference type="RefSeq" id="XP_019015448.1">
    <property type="nucleotide sequence ID" value="XM_019161925.1"/>
</dbReference>
<keyword evidence="2" id="KW-0507">mRNA processing</keyword>
<evidence type="ECO:0000256" key="1">
    <source>
        <dbReference type="ARBA" id="ARBA00004123"/>
    </source>
</evidence>
<feature type="compositionally biased region" description="Low complexity" evidence="4">
    <location>
        <begin position="485"/>
        <end position="496"/>
    </location>
</feature>
<feature type="region of interest" description="Disordered" evidence="4">
    <location>
        <begin position="370"/>
        <end position="396"/>
    </location>
</feature>
<dbReference type="EMBL" id="KV454007">
    <property type="protein sequence ID" value="ODQ44335.1"/>
    <property type="molecule type" value="Genomic_DNA"/>
</dbReference>
<feature type="domain" description="Symplekin/Pta1 N-terminal" evidence="5">
    <location>
        <begin position="130"/>
        <end position="369"/>
    </location>
</feature>
<gene>
    <name evidence="6" type="ORF">PICMEDRAFT_18256</name>
</gene>
<dbReference type="GO" id="GO:0006397">
    <property type="term" value="P:mRNA processing"/>
    <property type="evidence" value="ECO:0007669"/>
    <property type="project" value="UniProtKB-KW"/>
</dbReference>
<evidence type="ECO:0000256" key="3">
    <source>
        <dbReference type="ARBA" id="ARBA00023242"/>
    </source>
</evidence>
<proteinExistence type="predicted"/>
<dbReference type="OrthoDB" id="331600at2759"/>
<dbReference type="Gene3D" id="1.25.10.10">
    <property type="entry name" value="Leucine-rich Repeat Variant"/>
    <property type="match status" value="1"/>
</dbReference>
<dbReference type="STRING" id="763406.A0A1E3NDX1"/>
<dbReference type="PANTHER" id="PTHR15245:SF20">
    <property type="entry name" value="SYMPLEKIN"/>
    <property type="match status" value="1"/>
</dbReference>
<keyword evidence="3" id="KW-0539">Nucleus</keyword>
<comment type="subcellular location">
    <subcellularLocation>
        <location evidence="1">Nucleus</location>
    </subcellularLocation>
</comment>
<reference evidence="6 7" key="1">
    <citation type="journal article" date="2016" name="Proc. Natl. Acad. Sci. U.S.A.">
        <title>Comparative genomics of biotechnologically important yeasts.</title>
        <authorList>
            <person name="Riley R."/>
            <person name="Haridas S."/>
            <person name="Wolfe K.H."/>
            <person name="Lopes M.R."/>
            <person name="Hittinger C.T."/>
            <person name="Goeker M."/>
            <person name="Salamov A.A."/>
            <person name="Wisecaver J.H."/>
            <person name="Long T.M."/>
            <person name="Calvey C.H."/>
            <person name="Aerts A.L."/>
            <person name="Barry K.W."/>
            <person name="Choi C."/>
            <person name="Clum A."/>
            <person name="Coughlan A.Y."/>
            <person name="Deshpande S."/>
            <person name="Douglass A.P."/>
            <person name="Hanson S.J."/>
            <person name="Klenk H.-P."/>
            <person name="LaButti K.M."/>
            <person name="Lapidus A."/>
            <person name="Lindquist E.A."/>
            <person name="Lipzen A.M."/>
            <person name="Meier-Kolthoff J.P."/>
            <person name="Ohm R.A."/>
            <person name="Otillar R.P."/>
            <person name="Pangilinan J.L."/>
            <person name="Peng Y."/>
            <person name="Rokas A."/>
            <person name="Rosa C.A."/>
            <person name="Scheuner C."/>
            <person name="Sibirny A.A."/>
            <person name="Slot J.C."/>
            <person name="Stielow J.B."/>
            <person name="Sun H."/>
            <person name="Kurtzman C.P."/>
            <person name="Blackwell M."/>
            <person name="Grigoriev I.V."/>
            <person name="Jeffries T.W."/>
        </authorList>
    </citation>
    <scope>NUCLEOTIDE SEQUENCE [LARGE SCALE GENOMIC DNA]</scope>
    <source>
        <strain evidence="6 7">NRRL Y-2026</strain>
    </source>
</reference>
<feature type="compositionally biased region" description="Basic and acidic residues" evidence="4">
    <location>
        <begin position="383"/>
        <end position="393"/>
    </location>
</feature>
<dbReference type="AlphaFoldDB" id="A0A1E3NDX1"/>
<organism evidence="6 7">
    <name type="scientific">Pichia membranifaciens NRRL Y-2026</name>
    <dbReference type="NCBI Taxonomy" id="763406"/>
    <lineage>
        <taxon>Eukaryota</taxon>
        <taxon>Fungi</taxon>
        <taxon>Dikarya</taxon>
        <taxon>Ascomycota</taxon>
        <taxon>Saccharomycotina</taxon>
        <taxon>Pichiomycetes</taxon>
        <taxon>Pichiales</taxon>
        <taxon>Pichiaceae</taxon>
        <taxon>Pichia</taxon>
    </lineage>
</organism>
<dbReference type="PANTHER" id="PTHR15245">
    <property type="entry name" value="SYMPLEKIN-RELATED"/>
    <property type="match status" value="1"/>
</dbReference>
<dbReference type="InterPro" id="IPR021850">
    <property type="entry name" value="Symplekin/Pta1"/>
</dbReference>
<dbReference type="GeneID" id="30178612"/>
<feature type="compositionally biased region" description="Basic and acidic residues" evidence="4">
    <location>
        <begin position="522"/>
        <end position="535"/>
    </location>
</feature>
<feature type="region of interest" description="Disordered" evidence="4">
    <location>
        <begin position="485"/>
        <end position="535"/>
    </location>
</feature>
<dbReference type="InterPro" id="IPR011989">
    <property type="entry name" value="ARM-like"/>
</dbReference>
<dbReference type="Proteomes" id="UP000094455">
    <property type="component" value="Unassembled WGS sequence"/>
</dbReference>
<dbReference type="GO" id="GO:0005847">
    <property type="term" value="C:mRNA cleavage and polyadenylation specificity factor complex"/>
    <property type="evidence" value="ECO:0007669"/>
    <property type="project" value="TreeGrafter"/>
</dbReference>